<organism evidence="2 3">
    <name type="scientific">Elysia crispata</name>
    <name type="common">lettuce slug</name>
    <dbReference type="NCBI Taxonomy" id="231223"/>
    <lineage>
        <taxon>Eukaryota</taxon>
        <taxon>Metazoa</taxon>
        <taxon>Spiralia</taxon>
        <taxon>Lophotrochozoa</taxon>
        <taxon>Mollusca</taxon>
        <taxon>Gastropoda</taxon>
        <taxon>Heterobranchia</taxon>
        <taxon>Euthyneura</taxon>
        <taxon>Panpulmonata</taxon>
        <taxon>Sacoglossa</taxon>
        <taxon>Placobranchoidea</taxon>
        <taxon>Plakobranchidae</taxon>
        <taxon>Elysia</taxon>
    </lineage>
</organism>
<comment type="caution">
    <text evidence="2">The sequence shown here is derived from an EMBL/GenBank/DDBJ whole genome shotgun (WGS) entry which is preliminary data.</text>
</comment>
<protein>
    <submittedName>
        <fullName evidence="2">Uncharacterized protein</fullName>
    </submittedName>
</protein>
<reference evidence="2" key="1">
    <citation type="journal article" date="2023" name="G3 (Bethesda)">
        <title>A reference genome for the long-term kleptoplast-retaining sea slug Elysia crispata morphotype clarki.</title>
        <authorList>
            <person name="Eastman K.E."/>
            <person name="Pendleton A.L."/>
            <person name="Shaikh M.A."/>
            <person name="Suttiyut T."/>
            <person name="Ogas R."/>
            <person name="Tomko P."/>
            <person name="Gavelis G."/>
            <person name="Widhalm J.R."/>
            <person name="Wisecaver J.H."/>
        </authorList>
    </citation>
    <scope>NUCLEOTIDE SEQUENCE</scope>
    <source>
        <strain evidence="2">ECLA1</strain>
    </source>
</reference>
<evidence type="ECO:0000313" key="2">
    <source>
        <dbReference type="EMBL" id="KAK3800555.1"/>
    </source>
</evidence>
<keyword evidence="3" id="KW-1185">Reference proteome</keyword>
<accession>A0AAE1B6N7</accession>
<proteinExistence type="predicted"/>
<gene>
    <name evidence="2" type="ORF">RRG08_013396</name>
</gene>
<feature type="transmembrane region" description="Helical" evidence="1">
    <location>
        <begin position="20"/>
        <end position="42"/>
    </location>
</feature>
<dbReference type="Proteomes" id="UP001283361">
    <property type="component" value="Unassembled WGS sequence"/>
</dbReference>
<keyword evidence="1" id="KW-0812">Transmembrane</keyword>
<evidence type="ECO:0000313" key="3">
    <source>
        <dbReference type="Proteomes" id="UP001283361"/>
    </source>
</evidence>
<dbReference type="AlphaFoldDB" id="A0AAE1B6N7"/>
<keyword evidence="1" id="KW-1133">Transmembrane helix</keyword>
<evidence type="ECO:0000256" key="1">
    <source>
        <dbReference type="SAM" id="Phobius"/>
    </source>
</evidence>
<dbReference type="EMBL" id="JAWDGP010000445">
    <property type="protein sequence ID" value="KAK3800555.1"/>
    <property type="molecule type" value="Genomic_DNA"/>
</dbReference>
<name>A0AAE1B6N7_9GAST</name>
<keyword evidence="1" id="KW-0472">Membrane</keyword>
<sequence>MDVLSGTSIGVVWRTMATWYAVREVVVVVVVVVVFGIVSVSVTAGADEAAVKDHVELKHRDLETSTSTAAHCVYQVVPICNDLYQTEMEIEQSGSGNLYCLPLLLRTACTRVYRVELYRLVPTNTIDRAVRICEPLASTSTAAHCVYQVVRSCTELYQSAPNSCRTSWGT</sequence>